<gene>
    <name evidence="1" type="ORF">GCM10023320_62680</name>
</gene>
<evidence type="ECO:0008006" key="3">
    <source>
        <dbReference type="Google" id="ProtNLM"/>
    </source>
</evidence>
<sequence>MGAVAHDQPPAVVVALAGELCDVGVDLGLQGFGEHPAGTLTHDLVDQTRRTTRSAGVIGIGTSRNYGEHGSYLPDRRWRADLA</sequence>
<accession>A0ABP9NVA4</accession>
<evidence type="ECO:0000313" key="1">
    <source>
        <dbReference type="EMBL" id="GAA5134613.1"/>
    </source>
</evidence>
<protein>
    <recommendedName>
        <fullName evidence="3">Luciferase-like monooxygenase</fullName>
    </recommendedName>
</protein>
<dbReference type="Proteomes" id="UP001500804">
    <property type="component" value="Unassembled WGS sequence"/>
</dbReference>
<reference evidence="2" key="1">
    <citation type="journal article" date="2019" name="Int. J. Syst. Evol. Microbiol.">
        <title>The Global Catalogue of Microorganisms (GCM) 10K type strain sequencing project: providing services to taxonomists for standard genome sequencing and annotation.</title>
        <authorList>
            <consortium name="The Broad Institute Genomics Platform"/>
            <consortium name="The Broad Institute Genome Sequencing Center for Infectious Disease"/>
            <person name="Wu L."/>
            <person name="Ma J."/>
        </authorList>
    </citation>
    <scope>NUCLEOTIDE SEQUENCE [LARGE SCALE GENOMIC DNA]</scope>
    <source>
        <strain evidence="2">JCM 18302</strain>
    </source>
</reference>
<dbReference type="EMBL" id="BAABJO010000030">
    <property type="protein sequence ID" value="GAA5134613.1"/>
    <property type="molecule type" value="Genomic_DNA"/>
</dbReference>
<comment type="caution">
    <text evidence="1">The sequence shown here is derived from an EMBL/GenBank/DDBJ whole genome shotgun (WGS) entry which is preliminary data.</text>
</comment>
<organism evidence="1 2">
    <name type="scientific">Pseudonocardia adelaidensis</name>
    <dbReference type="NCBI Taxonomy" id="648754"/>
    <lineage>
        <taxon>Bacteria</taxon>
        <taxon>Bacillati</taxon>
        <taxon>Actinomycetota</taxon>
        <taxon>Actinomycetes</taxon>
        <taxon>Pseudonocardiales</taxon>
        <taxon>Pseudonocardiaceae</taxon>
        <taxon>Pseudonocardia</taxon>
    </lineage>
</organism>
<proteinExistence type="predicted"/>
<name>A0ABP9NVA4_9PSEU</name>
<keyword evidence="2" id="KW-1185">Reference proteome</keyword>
<evidence type="ECO:0000313" key="2">
    <source>
        <dbReference type="Proteomes" id="UP001500804"/>
    </source>
</evidence>